<dbReference type="OrthoDB" id="9780932at2"/>
<dbReference type="Pfam" id="PF12146">
    <property type="entry name" value="Hydrolase_4"/>
    <property type="match status" value="1"/>
</dbReference>
<keyword evidence="3" id="KW-1185">Reference proteome</keyword>
<evidence type="ECO:0000313" key="2">
    <source>
        <dbReference type="EMBL" id="TMM57096.1"/>
    </source>
</evidence>
<dbReference type="PRINTS" id="PR00111">
    <property type="entry name" value="ABHYDROLASE"/>
</dbReference>
<proteinExistence type="predicted"/>
<accession>A0A5S3PQS8</accession>
<evidence type="ECO:0000259" key="1">
    <source>
        <dbReference type="Pfam" id="PF12146"/>
    </source>
</evidence>
<keyword evidence="2" id="KW-0378">Hydrolase</keyword>
<comment type="caution">
    <text evidence="2">The sequence shown here is derived from an EMBL/GenBank/DDBJ whole genome shotgun (WGS) entry which is preliminary data.</text>
</comment>
<dbReference type="PANTHER" id="PTHR11614">
    <property type="entry name" value="PHOSPHOLIPASE-RELATED"/>
    <property type="match status" value="1"/>
</dbReference>
<evidence type="ECO:0000313" key="3">
    <source>
        <dbReference type="Proteomes" id="UP000310314"/>
    </source>
</evidence>
<dbReference type="EMBL" id="VATY01000002">
    <property type="protein sequence ID" value="TMM57096.1"/>
    <property type="molecule type" value="Genomic_DNA"/>
</dbReference>
<protein>
    <submittedName>
        <fullName evidence="2">Alpha/beta hydrolase</fullName>
    </submittedName>
</protein>
<dbReference type="InterPro" id="IPR051044">
    <property type="entry name" value="MAG_DAG_Lipase"/>
</dbReference>
<feature type="domain" description="Serine aminopeptidase S33" evidence="1">
    <location>
        <begin position="25"/>
        <end position="256"/>
    </location>
</feature>
<dbReference type="GO" id="GO:0016787">
    <property type="term" value="F:hydrolase activity"/>
    <property type="evidence" value="ECO:0007669"/>
    <property type="project" value="UniProtKB-KW"/>
</dbReference>
<reference evidence="2 3" key="1">
    <citation type="submission" date="2019-05" db="EMBL/GenBank/DDBJ databases">
        <authorList>
            <person name="Zhang J.-Y."/>
            <person name="Feg X."/>
            <person name="Du Z.-J."/>
        </authorList>
    </citation>
    <scope>NUCLEOTIDE SEQUENCE [LARGE SCALE GENOMIC DNA]</scope>
    <source>
        <strain evidence="2 3">RZ26</strain>
    </source>
</reference>
<dbReference type="Gene3D" id="3.40.50.1820">
    <property type="entry name" value="alpha/beta hydrolase"/>
    <property type="match status" value="1"/>
</dbReference>
<gene>
    <name evidence="2" type="ORF">FEE95_11435</name>
</gene>
<dbReference type="InterPro" id="IPR022742">
    <property type="entry name" value="Hydrolase_4"/>
</dbReference>
<dbReference type="SUPFAM" id="SSF53474">
    <property type="entry name" value="alpha/beta-Hydrolases"/>
    <property type="match status" value="1"/>
</dbReference>
<dbReference type="InterPro" id="IPR029058">
    <property type="entry name" value="AB_hydrolase_fold"/>
</dbReference>
<organism evidence="2 3">
    <name type="scientific">Maribacter algarum</name>
    <name type="common">ex Zhang et al. 2020</name>
    <dbReference type="NCBI Taxonomy" id="2578118"/>
    <lineage>
        <taxon>Bacteria</taxon>
        <taxon>Pseudomonadati</taxon>
        <taxon>Bacteroidota</taxon>
        <taxon>Flavobacteriia</taxon>
        <taxon>Flavobacteriales</taxon>
        <taxon>Flavobacteriaceae</taxon>
        <taxon>Maribacter</taxon>
    </lineage>
</organism>
<dbReference type="InterPro" id="IPR000073">
    <property type="entry name" value="AB_hydrolase_1"/>
</dbReference>
<dbReference type="Proteomes" id="UP000310314">
    <property type="component" value="Unassembled WGS sequence"/>
</dbReference>
<dbReference type="AlphaFoldDB" id="A0A5S3PQS8"/>
<name>A0A5S3PQS8_9FLAO</name>
<sequence length="275" mass="30733">MHMVEFTFEAFKTKIWGNYRKAESLKGAVVLVHGFGEHSERYANSVILMLLNAGISVVTYDNVGHGKSGGKRGHCPSYEALLDILEQVVAKARELHPDLPLFLYGHSMGGNLVLNYALKRDTNLAGVVATSPYLRLAFQPPKWKMVLGRVMLRMNPSMTLPSGLDPIGISRIPQEVEKYKNDTLIHDKVSPMFSFPIMDAGEWAIQNADQLKVDAFLLHGTADSIIDPEGTKEFHQNAVKTTLELFEGGYHELHNDNCKAEMLQAISDWLKQQLV</sequence>